<accession>A0A7R6PS38</accession>
<dbReference type="KEGG" id="njp:NEJAP_1423"/>
<dbReference type="AlphaFoldDB" id="A0A7R6PS38"/>
<organism evidence="1 2">
    <name type="scientific">Neptunomonas japonica JAMM 1380</name>
    <dbReference type="NCBI Taxonomy" id="1441457"/>
    <lineage>
        <taxon>Bacteria</taxon>
        <taxon>Pseudomonadati</taxon>
        <taxon>Pseudomonadota</taxon>
        <taxon>Gammaproteobacteria</taxon>
        <taxon>Oceanospirillales</taxon>
        <taxon>Oceanospirillaceae</taxon>
        <taxon>Neptunomonas</taxon>
    </lineage>
</organism>
<keyword evidence="2" id="KW-1185">Reference proteome</keyword>
<evidence type="ECO:0008006" key="3">
    <source>
        <dbReference type="Google" id="ProtNLM"/>
    </source>
</evidence>
<proteinExistence type="predicted"/>
<evidence type="ECO:0000313" key="1">
    <source>
        <dbReference type="EMBL" id="BBB29375.1"/>
    </source>
</evidence>
<dbReference type="Proteomes" id="UP000595332">
    <property type="component" value="Chromosome"/>
</dbReference>
<reference evidence="1 2" key="1">
    <citation type="journal article" date="2008" name="Int. J. Syst. Evol. Microbiol.">
        <title>Neptunomonas japonica sp. nov., an Osedax japonicus symbiont-like bacterium isolated from sediment adjacent to sperm whale carcasses off Kagoshima, Japan.</title>
        <authorList>
            <person name="Miyazaki M."/>
            <person name="Nogi Y."/>
            <person name="Fujiwara Y."/>
            <person name="Kawato M."/>
            <person name="Kubokawa K."/>
            <person name="Horikoshi K."/>
        </authorList>
    </citation>
    <scope>NUCLEOTIDE SEQUENCE [LARGE SCALE GENOMIC DNA]</scope>
    <source>
        <strain evidence="1 2">JAMM 1380</strain>
    </source>
</reference>
<sequence>MNIGKGLIAWLEAELKLDAFWLERPEGVKRCCVYRCISPGTISGNLKSPGIKADTYSITVYHDDPDKGHAAAEIIRTKLNDFTGDLGGYPVQQIQPTGGFDQILNAEAGIKVYQFNRDLLINH</sequence>
<protein>
    <recommendedName>
        <fullName evidence="3">DUF3168 domain-containing protein</fullName>
    </recommendedName>
</protein>
<evidence type="ECO:0000313" key="2">
    <source>
        <dbReference type="Proteomes" id="UP000595332"/>
    </source>
</evidence>
<dbReference type="EMBL" id="AP014546">
    <property type="protein sequence ID" value="BBB29375.1"/>
    <property type="molecule type" value="Genomic_DNA"/>
</dbReference>
<name>A0A7R6PS38_9GAMM</name>
<gene>
    <name evidence="1" type="ORF">NEJAP_1423</name>
</gene>
<dbReference type="RefSeq" id="WP_201349992.1">
    <property type="nucleotide sequence ID" value="NZ_AP014546.1"/>
</dbReference>